<sequence>MGEHGGCRRIDWRPRAGMVVRGFGAAGPGRYGDLYCRVRQSPGREFSLGGGRVMFNRTGLAANLWVGLLVVSVLANGILIGVLLQRGFEQPGAREDRALETVLGPGRFNPRAFYEALPEEGRAAARERMMEGRGEIRPLLREAGAARREAAAAILAEPFDTERAAQALRRARETRAAVEAQGERVLLDIVEGLDSQTRSEVLAEAYSGRPPFEGRRHRRHDRRDRHEHREHNRGGDGDGDDAVRADEAADAPAGPNN</sequence>
<accession>A0A4S2H7T5</accession>
<dbReference type="Pfam" id="PF13801">
    <property type="entry name" value="Metal_resist"/>
    <property type="match status" value="1"/>
</dbReference>
<organism evidence="3 4">
    <name type="scientific">Marinicauda pacifica</name>
    <dbReference type="NCBI Taxonomy" id="1133559"/>
    <lineage>
        <taxon>Bacteria</taxon>
        <taxon>Pseudomonadati</taxon>
        <taxon>Pseudomonadota</taxon>
        <taxon>Alphaproteobacteria</taxon>
        <taxon>Maricaulales</taxon>
        <taxon>Maricaulaceae</taxon>
        <taxon>Marinicauda</taxon>
    </lineage>
</organism>
<reference evidence="3 4" key="1">
    <citation type="journal article" date="2013" name="Int. J. Syst. Evol. Microbiol.">
        <title>Marinicauda pacifica gen. nov., sp. nov., a prosthecate alphaproteobacterium of the family Hyphomonadaceae isolated from deep seawater.</title>
        <authorList>
            <person name="Zhang X.Y."/>
            <person name="Li G.W."/>
            <person name="Wang C.S."/>
            <person name="Zhang Y.J."/>
            <person name="Xu X.W."/>
            <person name="Li H."/>
            <person name="Liu A."/>
            <person name="Liu C."/>
            <person name="Xie B.B."/>
            <person name="Qin Q.L."/>
            <person name="Xu Z."/>
            <person name="Chen X.L."/>
            <person name="Zhou B.C."/>
            <person name="Zhang Y.Z."/>
        </authorList>
    </citation>
    <scope>NUCLEOTIDE SEQUENCE [LARGE SCALE GENOMIC DNA]</scope>
    <source>
        <strain evidence="3 4">P-1 km-3</strain>
    </source>
</reference>
<evidence type="ECO:0000313" key="4">
    <source>
        <dbReference type="Proteomes" id="UP000305451"/>
    </source>
</evidence>
<evidence type="ECO:0000313" key="3">
    <source>
        <dbReference type="EMBL" id="TGY91723.1"/>
    </source>
</evidence>
<keyword evidence="2" id="KW-1133">Transmembrane helix</keyword>
<evidence type="ECO:0000256" key="1">
    <source>
        <dbReference type="SAM" id="MobiDB-lite"/>
    </source>
</evidence>
<name>A0A4S2H7T5_9PROT</name>
<keyword evidence="2" id="KW-0472">Membrane</keyword>
<protein>
    <submittedName>
        <fullName evidence="3">Periplasmic heavy metal sensor</fullName>
    </submittedName>
</protein>
<dbReference type="InterPro" id="IPR025961">
    <property type="entry name" value="Metal_resist"/>
</dbReference>
<dbReference type="Proteomes" id="UP000305451">
    <property type="component" value="Unassembled WGS sequence"/>
</dbReference>
<feature type="compositionally biased region" description="Basic and acidic residues" evidence="1">
    <location>
        <begin position="227"/>
        <end position="247"/>
    </location>
</feature>
<feature type="region of interest" description="Disordered" evidence="1">
    <location>
        <begin position="202"/>
        <end position="257"/>
    </location>
</feature>
<dbReference type="AlphaFoldDB" id="A0A4S2H7T5"/>
<evidence type="ECO:0000256" key="2">
    <source>
        <dbReference type="SAM" id="Phobius"/>
    </source>
</evidence>
<proteinExistence type="predicted"/>
<feature type="transmembrane region" description="Helical" evidence="2">
    <location>
        <begin position="64"/>
        <end position="84"/>
    </location>
</feature>
<dbReference type="EMBL" id="SRXV01000005">
    <property type="protein sequence ID" value="TGY91723.1"/>
    <property type="molecule type" value="Genomic_DNA"/>
</dbReference>
<gene>
    <name evidence="3" type="ORF">E5162_13990</name>
</gene>
<feature type="compositionally biased region" description="Basic residues" evidence="1">
    <location>
        <begin position="215"/>
        <end position="226"/>
    </location>
</feature>
<keyword evidence="2" id="KW-0812">Transmembrane</keyword>
<keyword evidence="4" id="KW-1185">Reference proteome</keyword>
<comment type="caution">
    <text evidence="3">The sequence shown here is derived from an EMBL/GenBank/DDBJ whole genome shotgun (WGS) entry which is preliminary data.</text>
</comment>